<evidence type="ECO:0000256" key="9">
    <source>
        <dbReference type="ARBA" id="ARBA00023098"/>
    </source>
</evidence>
<comment type="pathway">
    <text evidence="2 14">Lipid metabolism; fatty acid biosynthesis.</text>
</comment>
<dbReference type="NCBIfam" id="NF009466">
    <property type="entry name" value="PRK12826.1-2"/>
    <property type="match status" value="1"/>
</dbReference>
<dbReference type="NCBIfam" id="TIGR01830">
    <property type="entry name" value="3oxo_ACP_reduc"/>
    <property type="match status" value="1"/>
</dbReference>
<comment type="caution">
    <text evidence="16">The sequence shown here is derived from an EMBL/GenBank/DDBJ whole genome shotgun (WGS) entry which is preliminary data.</text>
</comment>
<evidence type="ECO:0000259" key="15">
    <source>
        <dbReference type="SMART" id="SM00822"/>
    </source>
</evidence>
<dbReference type="PRINTS" id="PR00081">
    <property type="entry name" value="GDHRDH"/>
</dbReference>
<evidence type="ECO:0000256" key="5">
    <source>
        <dbReference type="ARBA" id="ARBA00022516"/>
    </source>
</evidence>
<keyword evidence="5 14" id="KW-0444">Lipid biosynthesis</keyword>
<dbReference type="FunFam" id="3.40.50.720:FF:000037">
    <property type="entry name" value="3-oxoacyl-[acyl-carrier-protein] reductase FabG"/>
    <property type="match status" value="1"/>
</dbReference>
<dbReference type="RefSeq" id="WP_119600641.1">
    <property type="nucleotide sequence ID" value="NZ_QXQA01000009.1"/>
</dbReference>
<name>A0A3A1V2Q7_9BACL</name>
<keyword evidence="7 13" id="KW-0521">NADP</keyword>
<dbReference type="EMBL" id="QXQA01000009">
    <property type="protein sequence ID" value="RIX51860.1"/>
    <property type="molecule type" value="Genomic_DNA"/>
</dbReference>
<accession>A0A3A1V2Q7</accession>
<dbReference type="NCBIfam" id="NF004199">
    <property type="entry name" value="PRK05653.1-4"/>
    <property type="match status" value="1"/>
</dbReference>
<dbReference type="InterPro" id="IPR002347">
    <property type="entry name" value="SDR_fam"/>
</dbReference>
<dbReference type="InterPro" id="IPR011284">
    <property type="entry name" value="3oxo_ACP_reduc"/>
</dbReference>
<evidence type="ECO:0000256" key="1">
    <source>
        <dbReference type="ARBA" id="ARBA00002607"/>
    </source>
</evidence>
<dbReference type="PANTHER" id="PTHR42879:SF2">
    <property type="entry name" value="3-OXOACYL-[ACYL-CARRIER-PROTEIN] REDUCTASE FABG"/>
    <property type="match status" value="1"/>
</dbReference>
<comment type="catalytic activity">
    <reaction evidence="11 14">
        <text>a (3R)-hydroxyacyl-[ACP] + NADP(+) = a 3-oxoacyl-[ACP] + NADPH + H(+)</text>
        <dbReference type="Rhea" id="RHEA:17397"/>
        <dbReference type="Rhea" id="RHEA-COMP:9916"/>
        <dbReference type="Rhea" id="RHEA-COMP:9945"/>
        <dbReference type="ChEBI" id="CHEBI:15378"/>
        <dbReference type="ChEBI" id="CHEBI:57783"/>
        <dbReference type="ChEBI" id="CHEBI:58349"/>
        <dbReference type="ChEBI" id="CHEBI:78776"/>
        <dbReference type="ChEBI" id="CHEBI:78827"/>
        <dbReference type="EC" id="1.1.1.100"/>
    </reaction>
</comment>
<evidence type="ECO:0000256" key="14">
    <source>
        <dbReference type="RuleBase" id="RU366074"/>
    </source>
</evidence>
<dbReference type="PRINTS" id="PR00080">
    <property type="entry name" value="SDRFAMILY"/>
</dbReference>
<evidence type="ECO:0000256" key="10">
    <source>
        <dbReference type="ARBA" id="ARBA00023160"/>
    </source>
</evidence>
<sequence>MFASLEGKKALVTGASRGIGRAIAIALAEAGADVAINYSGSEAAAAETAAAVEALGRRAVLVKANVGKADEFEAMVKDVIDQLGAIDILVNNAGITRDNLIMRMKEEEFDQVIETNLKGVFNGIKAVTRPMMKQRSGRIINISSVVGVLGNPGQANYVAAKAGVIGLTKASARELASRGITVNCVAPGFIQTDMTDKLPEDMKASLSAQIPLARLGDAADIANAVRFLASDAAAYMTGQTVHVDGGMYM</sequence>
<dbReference type="SUPFAM" id="SSF51735">
    <property type="entry name" value="NAD(P)-binding Rossmann-fold domains"/>
    <property type="match status" value="1"/>
</dbReference>
<keyword evidence="8 14" id="KW-0560">Oxidoreductase</keyword>
<dbReference type="InterPro" id="IPR050259">
    <property type="entry name" value="SDR"/>
</dbReference>
<feature type="binding site" evidence="13">
    <location>
        <begin position="65"/>
        <end position="66"/>
    </location>
    <ligand>
        <name>NADP(+)</name>
        <dbReference type="ChEBI" id="CHEBI:58349"/>
    </ligand>
</feature>
<dbReference type="OrthoDB" id="9803333at2"/>
<evidence type="ECO:0000256" key="7">
    <source>
        <dbReference type="ARBA" id="ARBA00022857"/>
    </source>
</evidence>
<evidence type="ECO:0000313" key="16">
    <source>
        <dbReference type="EMBL" id="RIX51860.1"/>
    </source>
</evidence>
<proteinExistence type="inferred from homology"/>
<evidence type="ECO:0000256" key="3">
    <source>
        <dbReference type="ARBA" id="ARBA00006484"/>
    </source>
</evidence>
<feature type="binding site" evidence="13">
    <location>
        <begin position="14"/>
        <end position="17"/>
    </location>
    <ligand>
        <name>NADP(+)</name>
        <dbReference type="ChEBI" id="CHEBI:58349"/>
    </ligand>
</feature>
<keyword evidence="6 14" id="KW-0276">Fatty acid metabolism</keyword>
<evidence type="ECO:0000256" key="12">
    <source>
        <dbReference type="PIRSR" id="PIRSR611284-1"/>
    </source>
</evidence>
<evidence type="ECO:0000256" key="8">
    <source>
        <dbReference type="ARBA" id="ARBA00023002"/>
    </source>
</evidence>
<evidence type="ECO:0000256" key="2">
    <source>
        <dbReference type="ARBA" id="ARBA00005194"/>
    </source>
</evidence>
<feature type="binding site" evidence="13">
    <location>
        <position position="190"/>
    </location>
    <ligand>
        <name>NADP(+)</name>
        <dbReference type="ChEBI" id="CHEBI:58349"/>
    </ligand>
</feature>
<dbReference type="InterPro" id="IPR036291">
    <property type="entry name" value="NAD(P)-bd_dom_sf"/>
</dbReference>
<dbReference type="EC" id="1.1.1.100" evidence="14"/>
<dbReference type="GO" id="GO:0004316">
    <property type="term" value="F:3-oxoacyl-[acyl-carrier-protein] reductase (NADPH) activity"/>
    <property type="evidence" value="ECO:0007669"/>
    <property type="project" value="UniProtKB-UniRule"/>
</dbReference>
<dbReference type="NCBIfam" id="NF009464">
    <property type="entry name" value="PRK12824.1"/>
    <property type="match status" value="1"/>
</dbReference>
<organism evidence="16 17">
    <name type="scientific">Paenibacillus nanensis</name>
    <dbReference type="NCBI Taxonomy" id="393251"/>
    <lineage>
        <taxon>Bacteria</taxon>
        <taxon>Bacillati</taxon>
        <taxon>Bacillota</taxon>
        <taxon>Bacilli</taxon>
        <taxon>Bacillales</taxon>
        <taxon>Paenibacillaceae</taxon>
        <taxon>Paenibacillus</taxon>
    </lineage>
</organism>
<comment type="similarity">
    <text evidence="3 14">Belongs to the short-chain dehydrogenases/reductases (SDR) family.</text>
</comment>
<comment type="subunit">
    <text evidence="4 14">Homotetramer.</text>
</comment>
<keyword evidence="9 14" id="KW-0443">Lipid metabolism</keyword>
<feature type="binding site" evidence="13">
    <location>
        <begin position="157"/>
        <end position="161"/>
    </location>
    <ligand>
        <name>NADP(+)</name>
        <dbReference type="ChEBI" id="CHEBI:58349"/>
    </ligand>
</feature>
<evidence type="ECO:0000256" key="13">
    <source>
        <dbReference type="PIRSR" id="PIRSR611284-2"/>
    </source>
</evidence>
<evidence type="ECO:0000256" key="6">
    <source>
        <dbReference type="ARBA" id="ARBA00022832"/>
    </source>
</evidence>
<dbReference type="Pfam" id="PF13561">
    <property type="entry name" value="adh_short_C2"/>
    <property type="match status" value="1"/>
</dbReference>
<dbReference type="PANTHER" id="PTHR42879">
    <property type="entry name" value="3-OXOACYL-(ACYL-CARRIER-PROTEIN) REDUCTASE"/>
    <property type="match status" value="1"/>
</dbReference>
<comment type="function">
    <text evidence="1 14">Catalyzes the NADPH-dependent reduction of beta-ketoacyl-ACP substrates to beta-hydroxyacyl-ACP products, the first reductive step in the elongation cycle of fatty acid biosynthesis.</text>
</comment>
<dbReference type="InterPro" id="IPR057326">
    <property type="entry name" value="KR_dom"/>
</dbReference>
<dbReference type="AlphaFoldDB" id="A0A3A1V2Q7"/>
<dbReference type="SMART" id="SM00822">
    <property type="entry name" value="PKS_KR"/>
    <property type="match status" value="1"/>
</dbReference>
<evidence type="ECO:0000256" key="4">
    <source>
        <dbReference type="ARBA" id="ARBA00011881"/>
    </source>
</evidence>
<evidence type="ECO:0000313" key="17">
    <source>
        <dbReference type="Proteomes" id="UP000266482"/>
    </source>
</evidence>
<dbReference type="GO" id="GO:0051287">
    <property type="term" value="F:NAD binding"/>
    <property type="evidence" value="ECO:0007669"/>
    <property type="project" value="UniProtKB-UniRule"/>
</dbReference>
<dbReference type="NCBIfam" id="NF005559">
    <property type="entry name" value="PRK07231.1"/>
    <property type="match status" value="1"/>
</dbReference>
<gene>
    <name evidence="16" type="primary">fabG</name>
    <name evidence="16" type="ORF">D3P08_15715</name>
</gene>
<dbReference type="UniPathway" id="UPA00094"/>
<evidence type="ECO:0000256" key="11">
    <source>
        <dbReference type="ARBA" id="ARBA00048508"/>
    </source>
</evidence>
<reference evidence="16 17" key="1">
    <citation type="submission" date="2018-09" db="EMBL/GenBank/DDBJ databases">
        <title>Paenibacillus aracenensis nov. sp. isolated from a cave in southern Spain.</title>
        <authorList>
            <person name="Jurado V."/>
            <person name="Gutierrez-Patricio S."/>
            <person name="Gonzalez-Pimentel J.L."/>
            <person name="Miller A.Z."/>
            <person name="Laiz L."/>
            <person name="Saiz-Jimenez C."/>
        </authorList>
    </citation>
    <scope>NUCLEOTIDE SEQUENCE [LARGE SCALE GENOMIC DNA]</scope>
    <source>
        <strain evidence="16 17">DSM 22867</strain>
    </source>
</reference>
<keyword evidence="17" id="KW-1185">Reference proteome</keyword>
<dbReference type="Gene3D" id="3.40.50.720">
    <property type="entry name" value="NAD(P)-binding Rossmann-like Domain"/>
    <property type="match status" value="1"/>
</dbReference>
<feature type="binding site" evidence="13">
    <location>
        <position position="92"/>
    </location>
    <ligand>
        <name>NADP(+)</name>
        <dbReference type="ChEBI" id="CHEBI:58349"/>
    </ligand>
</feature>
<feature type="active site" description="Proton acceptor" evidence="12">
    <location>
        <position position="157"/>
    </location>
</feature>
<dbReference type="Proteomes" id="UP000266482">
    <property type="component" value="Unassembled WGS sequence"/>
</dbReference>
<feature type="domain" description="Ketoreductase" evidence="15">
    <location>
        <begin position="8"/>
        <end position="188"/>
    </location>
</feature>
<dbReference type="GO" id="GO:0006633">
    <property type="term" value="P:fatty acid biosynthetic process"/>
    <property type="evidence" value="ECO:0007669"/>
    <property type="project" value="UniProtKB-UniPathway"/>
</dbReference>
<keyword evidence="10 14" id="KW-0275">Fatty acid biosynthesis</keyword>
<dbReference type="CDD" id="cd05333">
    <property type="entry name" value="BKR_SDR_c"/>
    <property type="match status" value="1"/>
</dbReference>
<dbReference type="NCBIfam" id="NF004197">
    <property type="entry name" value="PRK05653.1-1"/>
    <property type="match status" value="1"/>
</dbReference>
<protein>
    <recommendedName>
        <fullName evidence="14">3-oxoacyl-[acyl-carrier-protein] reductase</fullName>
        <ecNumber evidence="14">1.1.1.100</ecNumber>
    </recommendedName>
</protein>